<keyword evidence="13" id="KW-1185">Reference proteome</keyword>
<evidence type="ECO:0000256" key="7">
    <source>
        <dbReference type="ARBA" id="ARBA00023212"/>
    </source>
</evidence>
<evidence type="ECO:0000256" key="6">
    <source>
        <dbReference type="ARBA" id="ARBA00023054"/>
    </source>
</evidence>
<dbReference type="GO" id="GO:0060271">
    <property type="term" value="P:cilium assembly"/>
    <property type="evidence" value="ECO:0007669"/>
    <property type="project" value="InterPro"/>
</dbReference>
<evidence type="ECO:0000256" key="5">
    <source>
        <dbReference type="ARBA" id="ARBA00022803"/>
    </source>
</evidence>
<reference evidence="12" key="2">
    <citation type="submission" date="2025-09" db="UniProtKB">
        <authorList>
            <consortium name="Ensembl"/>
        </authorList>
    </citation>
    <scope>IDENTIFICATION</scope>
</reference>
<feature type="coiled-coil region" evidence="9">
    <location>
        <begin position="797"/>
        <end position="891"/>
    </location>
</feature>
<evidence type="ECO:0000313" key="12">
    <source>
        <dbReference type="Ensembl" id="ENSAOWP00000006468.1"/>
    </source>
</evidence>
<evidence type="ECO:0000256" key="1">
    <source>
        <dbReference type="ARBA" id="ARBA00004300"/>
    </source>
</evidence>
<dbReference type="SUPFAM" id="SSF56399">
    <property type="entry name" value="ADP-ribosylation"/>
    <property type="match status" value="1"/>
</dbReference>
<dbReference type="Gene3D" id="3.40.220.10">
    <property type="entry name" value="Leucine Aminopeptidase, subunit E, domain 1"/>
    <property type="match status" value="2"/>
</dbReference>
<evidence type="ECO:0000256" key="8">
    <source>
        <dbReference type="ARBA" id="ARBA00025273"/>
    </source>
</evidence>
<dbReference type="PANTHER" id="PTHR14594:SF1">
    <property type="entry name" value="CENTROSOMAL PROTEIN OF 70 KDA"/>
    <property type="match status" value="1"/>
</dbReference>
<evidence type="ECO:0000256" key="3">
    <source>
        <dbReference type="ARBA" id="ARBA00018408"/>
    </source>
</evidence>
<keyword evidence="7" id="KW-0206">Cytoskeleton</keyword>
<reference evidence="12" key="1">
    <citation type="submission" date="2025-08" db="UniProtKB">
        <authorList>
            <consortium name="Ensembl"/>
        </authorList>
    </citation>
    <scope>IDENTIFICATION</scope>
</reference>
<protein>
    <recommendedName>
        <fullName evidence="3">Centrosomal protein of 70 kDa</fullName>
    </recommendedName>
</protein>
<comment type="subunit">
    <text evidence="2">Directly interacts with tubulin-gamma; this interaction determines centrosomal localization.</text>
</comment>
<evidence type="ECO:0000256" key="2">
    <source>
        <dbReference type="ARBA" id="ARBA00011832"/>
    </source>
</evidence>
<proteinExistence type="predicted"/>
<dbReference type="CDD" id="cd02907">
    <property type="entry name" value="Macro_Af1521_BAL-like"/>
    <property type="match status" value="1"/>
</dbReference>
<feature type="compositionally biased region" description="Polar residues" evidence="10">
    <location>
        <begin position="444"/>
        <end position="455"/>
    </location>
</feature>
<dbReference type="Gene3D" id="3.90.228.10">
    <property type="match status" value="1"/>
</dbReference>
<feature type="domain" description="Macro" evidence="11">
    <location>
        <begin position="251"/>
        <end position="435"/>
    </location>
</feature>
<dbReference type="InterPro" id="IPR043472">
    <property type="entry name" value="Macro_dom-like"/>
</dbReference>
<evidence type="ECO:0000256" key="9">
    <source>
        <dbReference type="SAM" id="Coils"/>
    </source>
</evidence>
<feature type="coiled-coil region" evidence="9">
    <location>
        <begin position="715"/>
        <end position="742"/>
    </location>
</feature>
<dbReference type="SMART" id="SM00506">
    <property type="entry name" value="A1pp"/>
    <property type="match status" value="2"/>
</dbReference>
<organism evidence="12 13">
    <name type="scientific">Apteryx owenii</name>
    <name type="common">Little spotted kiwi</name>
    <dbReference type="NCBI Taxonomy" id="8824"/>
    <lineage>
        <taxon>Eukaryota</taxon>
        <taxon>Metazoa</taxon>
        <taxon>Chordata</taxon>
        <taxon>Craniata</taxon>
        <taxon>Vertebrata</taxon>
        <taxon>Euteleostomi</taxon>
        <taxon>Archelosauria</taxon>
        <taxon>Archosauria</taxon>
        <taxon>Dinosauria</taxon>
        <taxon>Saurischia</taxon>
        <taxon>Theropoda</taxon>
        <taxon>Coelurosauria</taxon>
        <taxon>Aves</taxon>
        <taxon>Palaeognathae</taxon>
        <taxon>Apterygiformes</taxon>
        <taxon>Apterygidae</taxon>
        <taxon>Apteryx</taxon>
    </lineage>
</organism>
<dbReference type="PROSITE" id="PS51154">
    <property type="entry name" value="MACRO"/>
    <property type="match status" value="2"/>
</dbReference>
<feature type="region of interest" description="Disordered" evidence="10">
    <location>
        <begin position="443"/>
        <end position="463"/>
    </location>
</feature>
<keyword evidence="6 9" id="KW-0175">Coiled coil</keyword>
<dbReference type="GO" id="GO:0005813">
    <property type="term" value="C:centrosome"/>
    <property type="evidence" value="ECO:0007669"/>
    <property type="project" value="UniProtKB-SubCell"/>
</dbReference>
<comment type="function">
    <text evidence="8">Plays a role in the organization of both preexisting and nascent microtubules in interphase cells. During mitosis, required for the organization and orientation of the mitotic spindle.</text>
</comment>
<comment type="subcellular location">
    <subcellularLocation>
        <location evidence="1">Cytoplasm</location>
        <location evidence="1">Cytoskeleton</location>
        <location evidence="1">Microtubule organizing center</location>
        <location evidence="1">Centrosome</location>
    </subcellularLocation>
</comment>
<dbReference type="SUPFAM" id="SSF52949">
    <property type="entry name" value="Macro domain-like"/>
    <property type="match status" value="2"/>
</dbReference>
<evidence type="ECO:0000313" key="13">
    <source>
        <dbReference type="Proteomes" id="UP000694424"/>
    </source>
</evidence>
<feature type="domain" description="Macro" evidence="11">
    <location>
        <begin position="48"/>
        <end position="236"/>
    </location>
</feature>
<accession>A0A8B9P5J1</accession>
<dbReference type="PANTHER" id="PTHR14594">
    <property type="entry name" value="CENTROSOMAL PROTEIN OF 70 KDA"/>
    <property type="match status" value="1"/>
</dbReference>
<dbReference type="Ensembl" id="ENSAOWT00000007309.1">
    <property type="protein sequence ID" value="ENSAOWP00000006468.1"/>
    <property type="gene ID" value="ENSAOWG00000004440.1"/>
</dbReference>
<evidence type="ECO:0000256" key="10">
    <source>
        <dbReference type="SAM" id="MobiDB-lite"/>
    </source>
</evidence>
<dbReference type="Pfam" id="PF01661">
    <property type="entry name" value="Macro"/>
    <property type="match status" value="2"/>
</dbReference>
<evidence type="ECO:0000259" key="11">
    <source>
        <dbReference type="PROSITE" id="PS51154"/>
    </source>
</evidence>
<evidence type="ECO:0000256" key="4">
    <source>
        <dbReference type="ARBA" id="ARBA00022490"/>
    </source>
</evidence>
<dbReference type="InterPro" id="IPR037692">
    <property type="entry name" value="CEP70"/>
</dbReference>
<sequence length="1307" mass="149001">MVMDEESLMVPINKDAYEALKKRESCLNNLVYKKFACTLAFKSRKCPVEVYRKKLKHGIHVSVCKDDLTMHEADALVNAANERLDHAGGLALALLNAGGPEIKEQSNLHIQKYGSLTAGQIAVTGGGKLPCKKIIHAVGPIWSSYEKERCCNLLEEAIVNVLKYVNTPENNIKSVAIPAVSSGIFGFPLSLCAQVIIMAISKFVEVNPPSCLREIRLVNICEPTVAEMKKACEKLLGDTSSCQENLPGLQSQPQHFIKVGATRLRIIRGLIEEQKTTAIVNSVFTDGTFYPEVSYGILQKGGPALYEEFMSHFFEHSSSYKELIKTQGYYLPCKLVLHVIWPPYHHTALLCEELKAAVIRCLGYIWKQESPSVSFPAKGIWSYILPMDIVAEVMIEEVLNFAREHPEKKTDVQFVLHPDDYSTYQIFQSKFFSAASKLEKKQHYNGSDHLSTESGRQSERENTNNKTAIELKGNTLAALEAAKLWIQNMLQTQENHCATIESNYIFNLGKKEFAELAREQHSSVRISEEVRDGKARLEFQGPSAAVIDAVLATEKLLLRMQEKTTAKQEELLHFWGQLEADQLSGHLDRAKSTKCFQISLVESHRQEFKDKQKQLEKAGLLVLKIEKIHNPLLSAAFQQMKKRTEEKRATSKISHKLYQRVPAQFCGLVCQTGFHRMYSPPPEQKYGAGIYFKRNPKSLIEGSSRSGPGCSFRGCEQQSLTMTELQQEKAEWENLNKLLMRHGLKPVSFAAPGNSRNVSDMIVLDNQSSLGIRLALKTLVEDTDRQQKMMHGLMEANRQLRDEVRQERGRASRQEQRANDLENVVKNIKSKICQLEDETIAKVCQQQNQVKELQKDQQISQAKYQQQQEKLQQQEETIARLQRELYKVGMEEQQRVATQNKMFCQFCKRAPKSLLDQQFLCLIDYYESQINQMKKELRQYKKDEDHVQREVKSREEFLNLDASPNYRALLTSFQNQLVETKARNEQLLLENTNLKKDLEIRPTAQELKLYKHQVKKLEKTLKKTIQSSGSSIGERIKEKKESEGIAGEDQLQAVCQQYLQVLSSIDSVIRSPRAAPLIYRHSKGPIQNYIKENGQERGFEHLLPTIEMWADQLMAIKDLHRSLRKLSLELVPWHIANPQDNRESIRVEDLQFIVDAILEEMENKEKSSQTPSLQTLHAIVSHFQKLFDVSSLNGVYPRMNEVYTKLGEMTNAMRNLHELLELDNSAPPTVVVDTVGKLCDIVNENVTEQVQQLLGTQDIHSIISKLEEHERFFPPFQALVQDLLCLLEISNLDDILPTVKNLKLVAS</sequence>
<feature type="coiled-coil region" evidence="9">
    <location>
        <begin position="923"/>
        <end position="1027"/>
    </location>
</feature>
<keyword evidence="4" id="KW-0963">Cytoplasm</keyword>
<name>A0A8B9P5J1_APTOW</name>
<dbReference type="Proteomes" id="UP000694424">
    <property type="component" value="Unplaced"/>
</dbReference>
<dbReference type="GO" id="GO:0070507">
    <property type="term" value="P:regulation of microtubule cytoskeleton organization"/>
    <property type="evidence" value="ECO:0007669"/>
    <property type="project" value="InterPro"/>
</dbReference>
<keyword evidence="5" id="KW-0802">TPR repeat</keyword>
<dbReference type="GO" id="GO:0043015">
    <property type="term" value="F:gamma-tubulin binding"/>
    <property type="evidence" value="ECO:0007669"/>
    <property type="project" value="InterPro"/>
</dbReference>
<dbReference type="InterPro" id="IPR002589">
    <property type="entry name" value="Macro_dom"/>
</dbReference>